<dbReference type="Proteomes" id="UP000642180">
    <property type="component" value="Unassembled WGS sequence"/>
</dbReference>
<keyword evidence="2" id="KW-1185">Reference proteome</keyword>
<evidence type="ECO:0000313" key="2">
    <source>
        <dbReference type="Proteomes" id="UP000642180"/>
    </source>
</evidence>
<gene>
    <name evidence="1" type="ORF">GCM10008066_01900</name>
</gene>
<reference evidence="2" key="1">
    <citation type="journal article" date="2019" name="Int. J. Syst. Evol. Microbiol.">
        <title>The Global Catalogue of Microorganisms (GCM) 10K type strain sequencing project: providing services to taxonomists for standard genome sequencing and annotation.</title>
        <authorList>
            <consortium name="The Broad Institute Genomics Platform"/>
            <consortium name="The Broad Institute Genome Sequencing Center for Infectious Disease"/>
            <person name="Wu L."/>
            <person name="Ma J."/>
        </authorList>
    </citation>
    <scope>NUCLEOTIDE SEQUENCE [LARGE SCALE GENOMIC DNA]</scope>
    <source>
        <strain evidence="2">CCM 2767</strain>
    </source>
</reference>
<dbReference type="AlphaFoldDB" id="A0A8J3F3U4"/>
<dbReference type="EMBL" id="BMDI01000001">
    <property type="protein sequence ID" value="GGI16026.1"/>
    <property type="molecule type" value="Genomic_DNA"/>
</dbReference>
<comment type="caution">
    <text evidence="1">The sequence shown here is derived from an EMBL/GenBank/DDBJ whole genome shotgun (WGS) entry which is preliminary data.</text>
</comment>
<organism evidence="1 2">
    <name type="scientific">Oxalicibacterium faecigallinarum</name>
    <dbReference type="NCBI Taxonomy" id="573741"/>
    <lineage>
        <taxon>Bacteria</taxon>
        <taxon>Pseudomonadati</taxon>
        <taxon>Pseudomonadota</taxon>
        <taxon>Betaproteobacteria</taxon>
        <taxon>Burkholderiales</taxon>
        <taxon>Oxalobacteraceae</taxon>
        <taxon>Oxalicibacterium</taxon>
    </lineage>
</organism>
<proteinExistence type="predicted"/>
<evidence type="ECO:0000313" key="1">
    <source>
        <dbReference type="EMBL" id="GGI16026.1"/>
    </source>
</evidence>
<dbReference type="InterPro" id="IPR017465">
    <property type="entry name" value="EpsL_proteobac"/>
</dbReference>
<dbReference type="Pfam" id="PF10082">
    <property type="entry name" value="BBP2_2"/>
    <property type="match status" value="1"/>
</dbReference>
<evidence type="ECO:0008006" key="3">
    <source>
        <dbReference type="Google" id="ProtNLM"/>
    </source>
</evidence>
<accession>A0A8J3F3U4</accession>
<dbReference type="InterPro" id="IPR018759">
    <property type="entry name" value="BBP2_2"/>
</dbReference>
<sequence length="448" mass="50315">MVMSNRPVVGIGMRSKSLFVRSDGHGLAYQNARLSPVAFAPVPFRMTILSRRLISIFVLVAGHVAFNVHAADEVVNPDVFTPYVGYGIFKDDNISRQPENGSRVSDTWRRTTVGVRINKPISRQRIYADLSVNDTKYDRFSNLDNDGRRLLGNWNWVLGNQFSGNVGSSLVETLTPFEDVSPTGDPLPSSVRTQRSSFVNGGWRFHPSWRVHTGFSRDDISYDSIPSARLKLETTDLGIDYLPRSQNKLGLLLRHGNGTYPNQFGALNSDYTQDEVKADLKWQLTGKTGLKFLGGWARRTYDTDAARNFSGPDGRLAIDWAATGKTAFTLAAWRQLGARRVAGEPVDGIPAQDDLSSNYSRNTGASLGVNWKATGKTSFDAMMLTEDREYNRIDRDDQYRKNVIGLTYLPWRQLNVRLSVYDQELKSNVSTARTYRTKGVQLATRYEF</sequence>
<name>A0A8J3F3U4_9BURK</name>
<protein>
    <recommendedName>
        <fullName evidence="3">Exopolysaccharide biosynthesis operon protein EpsL</fullName>
    </recommendedName>
</protein>
<dbReference type="NCBIfam" id="TIGR03014">
    <property type="entry name" value="EpsL"/>
    <property type="match status" value="1"/>
</dbReference>